<evidence type="ECO:0000313" key="1">
    <source>
        <dbReference type="EMBL" id="ARX87809.1"/>
    </source>
</evidence>
<evidence type="ECO:0000313" key="2">
    <source>
        <dbReference type="Proteomes" id="UP000195880"/>
    </source>
</evidence>
<keyword evidence="2" id="KW-1185">Reference proteome</keyword>
<gene>
    <name evidence="1" type="ORF">SMD44_07291</name>
</gene>
<dbReference type="eggNOG" id="COG4977">
    <property type="taxonomic scope" value="Bacteria"/>
</dbReference>
<dbReference type="AlphaFoldDB" id="A0A1Z1WN39"/>
<dbReference type="KEGG" id="salf:SMD44_07291"/>
<dbReference type="Proteomes" id="UP000195880">
    <property type="component" value="Chromosome"/>
</dbReference>
<dbReference type="EMBL" id="CP021748">
    <property type="protein sequence ID" value="ARX87809.1"/>
    <property type="molecule type" value="Genomic_DNA"/>
</dbReference>
<dbReference type="STRING" id="67267.GCA_000716675_04120"/>
<name>A0A1Z1WN39_9ACTN</name>
<reference evidence="1 2" key="1">
    <citation type="submission" date="2017-05" db="EMBL/GenBank/DDBJ databases">
        <title>Streptomyces alboflavus Genome sequencing and assembly.</title>
        <authorList>
            <person name="Wang Y."/>
            <person name="Du B."/>
            <person name="Ding Y."/>
            <person name="Liu H."/>
            <person name="Hou Q."/>
            <person name="Liu K."/>
            <person name="Wang C."/>
            <person name="Yao L."/>
        </authorList>
    </citation>
    <scope>NUCLEOTIDE SEQUENCE [LARGE SCALE GENOMIC DNA]</scope>
    <source>
        <strain evidence="1 2">MDJK44</strain>
    </source>
</reference>
<sequence length="28" mass="3191">MRRAFVKALGTAPAEYRRRFRSPLTAPA</sequence>
<accession>A0A1Z1WN39</accession>
<protein>
    <submittedName>
        <fullName evidence="1">AraC family transcriptional regulator</fullName>
    </submittedName>
</protein>
<proteinExistence type="predicted"/>
<organism evidence="1 2">
    <name type="scientific">Streptomyces alboflavus</name>
    <dbReference type="NCBI Taxonomy" id="67267"/>
    <lineage>
        <taxon>Bacteria</taxon>
        <taxon>Bacillati</taxon>
        <taxon>Actinomycetota</taxon>
        <taxon>Actinomycetes</taxon>
        <taxon>Kitasatosporales</taxon>
        <taxon>Streptomycetaceae</taxon>
        <taxon>Streptomyces</taxon>
    </lineage>
</organism>